<evidence type="ECO:0000313" key="2">
    <source>
        <dbReference type="Proteomes" id="UP000054107"/>
    </source>
</evidence>
<proteinExistence type="predicted"/>
<sequence length="265" mass="29602">MHTLDLRSNSTEQAITLSPSPPRLYVPWAVVTAGKGKHRNKIHQLISFKPTFVQPRSATTESNQTLSGQAPPAPVELVVPYIKGVGKALDNFNRDADSDSRGYNEFLPRSKKRSALYKFLIDPSTSEVFDDQTNKLRIAQEYYHYTISPRCGTVIQELLAAIPTELLLQSSPRQSSPGLDGLPFEILNPVMRFPPYKPLMLNVFNDALDHATFPDSWNDSIMTLLKKKGDFKAMGNYSSEPGQLRLQMFHQGVKTTYDGGVSQAD</sequence>
<evidence type="ECO:0000313" key="1">
    <source>
        <dbReference type="EMBL" id="CEP09168.1"/>
    </source>
</evidence>
<dbReference type="AlphaFoldDB" id="A0A0B7N1A4"/>
<protein>
    <submittedName>
        <fullName evidence="1">Uncharacterized protein</fullName>
    </submittedName>
</protein>
<name>A0A0B7N1A4_9FUNG</name>
<organism evidence="1 2">
    <name type="scientific">Parasitella parasitica</name>
    <dbReference type="NCBI Taxonomy" id="35722"/>
    <lineage>
        <taxon>Eukaryota</taxon>
        <taxon>Fungi</taxon>
        <taxon>Fungi incertae sedis</taxon>
        <taxon>Mucoromycota</taxon>
        <taxon>Mucoromycotina</taxon>
        <taxon>Mucoromycetes</taxon>
        <taxon>Mucorales</taxon>
        <taxon>Mucorineae</taxon>
        <taxon>Mucoraceae</taxon>
        <taxon>Parasitella</taxon>
    </lineage>
</organism>
<dbReference type="EMBL" id="LN721266">
    <property type="protein sequence ID" value="CEP09168.1"/>
    <property type="molecule type" value="Genomic_DNA"/>
</dbReference>
<dbReference type="Proteomes" id="UP000054107">
    <property type="component" value="Unassembled WGS sequence"/>
</dbReference>
<keyword evidence="2" id="KW-1185">Reference proteome</keyword>
<reference evidence="1 2" key="1">
    <citation type="submission" date="2014-09" db="EMBL/GenBank/DDBJ databases">
        <authorList>
            <person name="Ellenberger Sabrina"/>
        </authorList>
    </citation>
    <scope>NUCLEOTIDE SEQUENCE [LARGE SCALE GENOMIC DNA]</scope>
    <source>
        <strain evidence="1 2">CBS 412.66</strain>
    </source>
</reference>
<accession>A0A0B7N1A4</accession>
<gene>
    <name evidence="1" type="primary">PARPA_02644.1 scaffold 5155</name>
</gene>